<dbReference type="InterPro" id="IPR050177">
    <property type="entry name" value="Lipid_A_modif_metabolic_enz"/>
</dbReference>
<evidence type="ECO:0000313" key="3">
    <source>
        <dbReference type="Proteomes" id="UP000321595"/>
    </source>
</evidence>
<organism evidence="2 3">
    <name type="scientific">Microvenator marinus</name>
    <dbReference type="NCBI Taxonomy" id="2600177"/>
    <lineage>
        <taxon>Bacteria</taxon>
        <taxon>Deltaproteobacteria</taxon>
        <taxon>Bradymonadales</taxon>
        <taxon>Microvenatoraceae</taxon>
        <taxon>Microvenator</taxon>
    </lineage>
</organism>
<proteinExistence type="predicted"/>
<name>A0A5B8XUP1_9DELT</name>
<dbReference type="Gene3D" id="3.40.50.720">
    <property type="entry name" value="NAD(P)-binding Rossmann-like Domain"/>
    <property type="match status" value="1"/>
</dbReference>
<dbReference type="AlphaFoldDB" id="A0A5B8XUP1"/>
<protein>
    <submittedName>
        <fullName evidence="2">NAD(P)-dependent oxidoreductase</fullName>
    </submittedName>
</protein>
<evidence type="ECO:0000259" key="1">
    <source>
        <dbReference type="Pfam" id="PF01370"/>
    </source>
</evidence>
<dbReference type="Proteomes" id="UP000321595">
    <property type="component" value="Chromosome"/>
</dbReference>
<dbReference type="InterPro" id="IPR001509">
    <property type="entry name" value="Epimerase_deHydtase"/>
</dbReference>
<gene>
    <name evidence="2" type="ORF">FRD01_20910</name>
</gene>
<dbReference type="InterPro" id="IPR036291">
    <property type="entry name" value="NAD(P)-bd_dom_sf"/>
</dbReference>
<keyword evidence="3" id="KW-1185">Reference proteome</keyword>
<dbReference type="SUPFAM" id="SSF51735">
    <property type="entry name" value="NAD(P)-binding Rossmann-fold domains"/>
    <property type="match status" value="1"/>
</dbReference>
<dbReference type="EMBL" id="CP042467">
    <property type="protein sequence ID" value="QED29652.1"/>
    <property type="molecule type" value="Genomic_DNA"/>
</dbReference>
<reference evidence="2 3" key="1">
    <citation type="submission" date="2019-08" db="EMBL/GenBank/DDBJ databases">
        <authorList>
            <person name="Liang Q."/>
        </authorList>
    </citation>
    <scope>NUCLEOTIDE SEQUENCE [LARGE SCALE GENOMIC DNA]</scope>
    <source>
        <strain evidence="2 3">V1718</strain>
    </source>
</reference>
<evidence type="ECO:0000313" key="2">
    <source>
        <dbReference type="EMBL" id="QED29652.1"/>
    </source>
</evidence>
<feature type="domain" description="NAD-dependent epimerase/dehydratase" evidence="1">
    <location>
        <begin position="14"/>
        <end position="240"/>
    </location>
</feature>
<dbReference type="RefSeq" id="WP_146962885.1">
    <property type="nucleotide sequence ID" value="NZ_CP042467.1"/>
</dbReference>
<sequence>MVSSKREIVPGDCVLVTGAAGGVGSHVVKALIDAGCEVKAVDLRPMTHAGLDEEIDEDSVEWIEADLTKTDLRALVKGCDAVIHAAALVGLSEKYDDMVEVNVDLVHELLEASEAEGVRHFIHFSTGAIYRPGRGLLGEEAAIEPSSDYAETKLDAEAAFTSDLKLNWTILRPALLYGPRCESMSAGLFTLPPILRNFMPLMPGFTGGARSNWCHADDAASAALFVLGNPKAYSRVFNVADDTPMGSGEVITAITEAYGLPIGPLVPFPNSTVLLAFSPVMDRDYLERTLRTVLRQIWKRVVSRHELETPLRPKVDRGALFYVAEDTVLDAGALKELGWDPAWPSFRDGVVDTLRWYQDQGWAPKFDAEQRDREDTSFGFAVSQTLSGKWVLPSTGESRPAQVSLEAEFPNIVKADFHGRINGMAWIEGLAQNVAIEGTAKVEIFSGRNLTYEFAFVSDEGVAHRCRVEATFNPFRVFSSMSNLNGTMVNAQGEKVGNVEFSLGFADQLVPMLMSFRPLT</sequence>
<dbReference type="KEGG" id="bbae:FRD01_20910"/>
<dbReference type="Pfam" id="PF01370">
    <property type="entry name" value="Epimerase"/>
    <property type="match status" value="1"/>
</dbReference>
<accession>A0A5B8XUP1</accession>
<dbReference type="OrthoDB" id="9804595at2"/>
<dbReference type="CDD" id="cd08946">
    <property type="entry name" value="SDR_e"/>
    <property type="match status" value="1"/>
</dbReference>
<dbReference type="PANTHER" id="PTHR43245">
    <property type="entry name" value="BIFUNCTIONAL POLYMYXIN RESISTANCE PROTEIN ARNA"/>
    <property type="match status" value="1"/>
</dbReference>